<dbReference type="PANTHER" id="PTHR21075:SF0">
    <property type="entry name" value="ANAEROBIC RIBONUCLEOSIDE-TRIPHOSPHATE REDUCTASE"/>
    <property type="match status" value="1"/>
</dbReference>
<protein>
    <submittedName>
        <fullName evidence="1">Anaerobic ribonucleoside-triphosphate reductase-like protein</fullName>
    </submittedName>
</protein>
<dbReference type="InterPro" id="IPR012833">
    <property type="entry name" value="NrdD"/>
</dbReference>
<dbReference type="PANTHER" id="PTHR21075">
    <property type="entry name" value="ANAEROBIC RIBONUCLEOSIDE-TRIPHOSPHATE REDUCTASE"/>
    <property type="match status" value="1"/>
</dbReference>
<sequence>MSKCGEKCEVYSRVCGYFRPVSNWNKGKKEEFKERRHFKVE</sequence>
<organism evidence="1 2">
    <name type="scientific">Victivallis vadensis</name>
    <dbReference type="NCBI Taxonomy" id="172901"/>
    <lineage>
        <taxon>Bacteria</taxon>
        <taxon>Pseudomonadati</taxon>
        <taxon>Lentisphaerota</taxon>
        <taxon>Lentisphaeria</taxon>
        <taxon>Victivallales</taxon>
        <taxon>Victivallaceae</taxon>
        <taxon>Victivallis</taxon>
    </lineage>
</organism>
<dbReference type="GO" id="GO:0006260">
    <property type="term" value="P:DNA replication"/>
    <property type="evidence" value="ECO:0007669"/>
    <property type="project" value="InterPro"/>
</dbReference>
<dbReference type="GO" id="GO:0009265">
    <property type="term" value="P:2'-deoxyribonucleotide biosynthetic process"/>
    <property type="evidence" value="ECO:0007669"/>
    <property type="project" value="TreeGrafter"/>
</dbReference>
<name>A0A2U1B958_9BACT</name>
<keyword evidence="2" id="KW-1185">Reference proteome</keyword>
<dbReference type="AlphaFoldDB" id="A0A2U1B958"/>
<dbReference type="GO" id="GO:0004748">
    <property type="term" value="F:ribonucleoside-diphosphate reductase activity, thioredoxin disulfide as acceptor"/>
    <property type="evidence" value="ECO:0007669"/>
    <property type="project" value="TreeGrafter"/>
</dbReference>
<gene>
    <name evidence="1" type="ORF">C8D82_103124</name>
</gene>
<comment type="caution">
    <text evidence="1">The sequence shown here is derived from an EMBL/GenBank/DDBJ whole genome shotgun (WGS) entry which is preliminary data.</text>
</comment>
<evidence type="ECO:0000313" key="2">
    <source>
        <dbReference type="Proteomes" id="UP000245959"/>
    </source>
</evidence>
<reference evidence="1 2" key="1">
    <citation type="submission" date="2018-04" db="EMBL/GenBank/DDBJ databases">
        <title>Genomic Encyclopedia of Type Strains, Phase IV (KMG-IV): sequencing the most valuable type-strain genomes for metagenomic binning, comparative biology and taxonomic classification.</title>
        <authorList>
            <person name="Goeker M."/>
        </authorList>
    </citation>
    <scope>NUCLEOTIDE SEQUENCE [LARGE SCALE GENOMIC DNA]</scope>
    <source>
        <strain evidence="1 2">DSM 14823</strain>
    </source>
</reference>
<accession>A0A2U1B958</accession>
<dbReference type="Pfam" id="PF13597">
    <property type="entry name" value="NRDD"/>
    <property type="match status" value="1"/>
</dbReference>
<proteinExistence type="predicted"/>
<evidence type="ECO:0000313" key="1">
    <source>
        <dbReference type="EMBL" id="PVY45210.1"/>
    </source>
</evidence>
<dbReference type="EMBL" id="QEKH01000003">
    <property type="protein sequence ID" value="PVY45210.1"/>
    <property type="molecule type" value="Genomic_DNA"/>
</dbReference>
<dbReference type="GO" id="GO:0008998">
    <property type="term" value="F:ribonucleoside-triphosphate reductase (thioredoxin) activity"/>
    <property type="evidence" value="ECO:0007669"/>
    <property type="project" value="InterPro"/>
</dbReference>
<dbReference type="GO" id="GO:0031250">
    <property type="term" value="C:anaerobic ribonucleoside-triphosphate reductase complex"/>
    <property type="evidence" value="ECO:0007669"/>
    <property type="project" value="TreeGrafter"/>
</dbReference>
<dbReference type="GeneID" id="99806166"/>
<dbReference type="Proteomes" id="UP000245959">
    <property type="component" value="Unassembled WGS sequence"/>
</dbReference>
<dbReference type="RefSeq" id="WP_116882782.1">
    <property type="nucleotide sequence ID" value="NZ_CABMMC010000020.1"/>
</dbReference>